<feature type="compositionally biased region" description="Polar residues" evidence="1">
    <location>
        <begin position="534"/>
        <end position="544"/>
    </location>
</feature>
<proteinExistence type="predicted"/>
<reference evidence="2 3" key="1">
    <citation type="journal article" date="2012" name="Genome Biol.">
        <title>Genome and low-iron response of an oceanic diatom adapted to chronic iron limitation.</title>
        <authorList>
            <person name="Lommer M."/>
            <person name="Specht M."/>
            <person name="Roy A.S."/>
            <person name="Kraemer L."/>
            <person name="Andreson R."/>
            <person name="Gutowska M.A."/>
            <person name="Wolf J."/>
            <person name="Bergner S.V."/>
            <person name="Schilhabel M.B."/>
            <person name="Klostermeier U.C."/>
            <person name="Beiko R.G."/>
            <person name="Rosenstiel P."/>
            <person name="Hippler M."/>
            <person name="Laroche J."/>
        </authorList>
    </citation>
    <scope>NUCLEOTIDE SEQUENCE [LARGE SCALE GENOMIC DNA]</scope>
    <source>
        <strain evidence="2 3">CCMP1005</strain>
    </source>
</reference>
<accession>K0TJ94</accession>
<feature type="region of interest" description="Disordered" evidence="1">
    <location>
        <begin position="151"/>
        <end position="180"/>
    </location>
</feature>
<evidence type="ECO:0000313" key="2">
    <source>
        <dbReference type="EMBL" id="EJK77174.1"/>
    </source>
</evidence>
<protein>
    <recommendedName>
        <fullName evidence="4">Ubiquitin-like domain-containing protein</fullName>
    </recommendedName>
</protein>
<feature type="non-terminal residue" evidence="2">
    <location>
        <position position="571"/>
    </location>
</feature>
<evidence type="ECO:0000256" key="1">
    <source>
        <dbReference type="SAM" id="MobiDB-lite"/>
    </source>
</evidence>
<feature type="region of interest" description="Disordered" evidence="1">
    <location>
        <begin position="1"/>
        <end position="82"/>
    </location>
</feature>
<dbReference type="AlphaFoldDB" id="K0TJ94"/>
<feature type="region of interest" description="Disordered" evidence="1">
    <location>
        <begin position="367"/>
        <end position="394"/>
    </location>
</feature>
<feature type="compositionally biased region" description="Basic and acidic residues" evidence="1">
    <location>
        <begin position="70"/>
        <end position="82"/>
    </location>
</feature>
<feature type="region of interest" description="Disordered" evidence="1">
    <location>
        <begin position="318"/>
        <end position="337"/>
    </location>
</feature>
<feature type="compositionally biased region" description="Pro residues" evidence="1">
    <location>
        <begin position="159"/>
        <end position="171"/>
    </location>
</feature>
<keyword evidence="3" id="KW-1185">Reference proteome</keyword>
<feature type="region of interest" description="Disordered" evidence="1">
    <location>
        <begin position="516"/>
        <end position="571"/>
    </location>
</feature>
<organism evidence="2 3">
    <name type="scientific">Thalassiosira oceanica</name>
    <name type="common">Marine diatom</name>
    <dbReference type="NCBI Taxonomy" id="159749"/>
    <lineage>
        <taxon>Eukaryota</taxon>
        <taxon>Sar</taxon>
        <taxon>Stramenopiles</taxon>
        <taxon>Ochrophyta</taxon>
        <taxon>Bacillariophyta</taxon>
        <taxon>Coscinodiscophyceae</taxon>
        <taxon>Thalassiosirophycidae</taxon>
        <taxon>Thalassiosirales</taxon>
        <taxon>Thalassiosiraceae</taxon>
        <taxon>Thalassiosira</taxon>
    </lineage>
</organism>
<feature type="region of interest" description="Disordered" evidence="1">
    <location>
        <begin position="219"/>
        <end position="304"/>
    </location>
</feature>
<comment type="caution">
    <text evidence="2">The sequence shown here is derived from an EMBL/GenBank/DDBJ whole genome shotgun (WGS) entry which is preliminary data.</text>
</comment>
<evidence type="ECO:0008006" key="4">
    <source>
        <dbReference type="Google" id="ProtNLM"/>
    </source>
</evidence>
<evidence type="ECO:0000313" key="3">
    <source>
        <dbReference type="Proteomes" id="UP000266841"/>
    </source>
</evidence>
<name>K0TJ94_THAOC</name>
<feature type="compositionally biased region" description="Basic and acidic residues" evidence="1">
    <location>
        <begin position="267"/>
        <end position="276"/>
    </location>
</feature>
<sequence>MDAANDLNGTDFEPLAGAPPAPPAPDDNNAFNGGEAVMGVSEKRVEPEDSVQIVIGGDSELPPDAPPAHRAADDDNASNERDAAYPHPEALCLGFLVAGGSPVQESPGHASPTMNADGDLIWIACDPESLVDVPPAANADALPALDADEAKIGGSELPPDAPPTAPAPPAHPAADDDNASQCSDATFLQWTEDNGLGYLFRGGSSGQESDALPALDADEANIGGNSEQPPDAPPTPPTPPAPPAADDDNSASSNGPNFVQDYPADAHPADDAKIGGDSELPPDAPPPHRAADDDNASNERDAAYPHPEALCLGFLVAGGSPVQESPGHAPPTMNADGDLIRIACDPESLVDVPPAANADAFPALDDDQAKIGGSELPPDAPPTPPAPPAHPAADDDNVALLALDAEADAPLDMDAANDLNGTDFEPLAGAPPAPPAPDDNNAFNGGEAVMGVSEKRVEPEDSVQIVLRKYLRTLGPHSNSDFVHFSCDISGMNAEICLGTTQTMSELGIEPGATFKVNNRNTSPSEVGAGAPSGGNSSQESIQQEWKDQGPGVVNHSKVVSPYQMAKGNSL</sequence>
<dbReference type="EMBL" id="AGNL01001217">
    <property type="protein sequence ID" value="EJK77174.1"/>
    <property type="molecule type" value="Genomic_DNA"/>
</dbReference>
<feature type="compositionally biased region" description="Pro residues" evidence="1">
    <location>
        <begin position="378"/>
        <end position="390"/>
    </location>
</feature>
<dbReference type="Proteomes" id="UP000266841">
    <property type="component" value="Unassembled WGS sequence"/>
</dbReference>
<gene>
    <name evidence="2" type="ORF">THAOC_01013</name>
</gene>
<feature type="compositionally biased region" description="Polar residues" evidence="1">
    <location>
        <begin position="516"/>
        <end position="525"/>
    </location>
</feature>
<feature type="compositionally biased region" description="Pro residues" evidence="1">
    <location>
        <begin position="230"/>
        <end position="243"/>
    </location>
</feature>
<feature type="compositionally biased region" description="Basic and acidic residues" evidence="1">
    <location>
        <begin position="289"/>
        <end position="303"/>
    </location>
</feature>
<feature type="region of interest" description="Disordered" evidence="1">
    <location>
        <begin position="413"/>
        <end position="446"/>
    </location>
</feature>